<feature type="region of interest" description="Disordered" evidence="1">
    <location>
        <begin position="169"/>
        <end position="201"/>
    </location>
</feature>
<proteinExistence type="predicted"/>
<evidence type="ECO:0000256" key="1">
    <source>
        <dbReference type="SAM" id="MobiDB-lite"/>
    </source>
</evidence>
<keyword evidence="3" id="KW-1185">Reference proteome</keyword>
<sequence>MTANPDGTFTQDISASPQRVQKDGSWIPLDPTLHRNTDGTYSTAATSATLTLSGGGTVPLAAMDDAGKQLAFSWPTLLPTPTVTGSTALYTNVLPDVDLSVQADAQGGFSDTIIVKTAQGAQNPALQTLNLATTSTGVTLSADSAGNLSATDDNGTLIFHAPAPVMWDSTNSANTPQSLKGGALATETEASPADDGPASGAQVAPVAVRVADNSVQLTPSASLLNSADTTFPVYIDPDTTPTWIYGSRNSADYTYIQSGHAGTSNFDANTTYDSQGTGVGYQGYESPTGIERSIYQFNVGTALDSKIIHNAVLSLDETFVASLGCETHAVQAYSTAPHIDSGTTWNNYSGATANFLDTQYIGGAYNTGCAGATPTTFDVTPAVTADGDGTITLELRGDENTSAAFKRFAKTAKLSYLYDTAPSIPDHIGSTPIPQDAPGQPNYGCNTTGDWGWISNGGSGGNVILSGVISDPDATNGVSNDQVLYGQFALWDADGTDLIVMGAAANPSAGTLDSNADTNWQASGSTALKRVPVSKLINGHTYGYELRGNDGLAVSAPSYSCHFRYDAQAPTGVSINGTGTTGGSCTDGGTLAQAGTADHLTLRATDSGSGLDHFDWTLGAASDLAGDGGTHLSSAGALTITPTSWGSYFLNIAAVDQAGNESGAVCYSFYIPDNPSAHVTPGDINGVDGLPDIAGVPAAGSYPSNPGLRYYTTNTTSPAGAIASNSTDGPNTDGSWTGAITAHRSTLQRSASGTKTDDLWALGTNHQLYLYFNNFNTLVGTAGHDNQYYSADNRATFTRPVCSTTVTTCTGYASNWSSVRQLLAPGDMNDDGLPDLVTEETGNQLWFFPGTSTSGQLGTPQLLGSSGWDSSTVITPGNTPADNGLAPLWARNNTTGSLSSYATTLNTTTGKVALATPTQIGANYPASTYPLIISVGDISGGGAPDLIAVTTTGSLVDQLGSTTPSTTEFDGTAGKPATIATGGWDQLSNIS</sequence>
<evidence type="ECO:0000313" key="2">
    <source>
        <dbReference type="EMBL" id="MFC4032342.1"/>
    </source>
</evidence>
<name>A0ABV8HN65_9ACTN</name>
<organism evidence="2 3">
    <name type="scientific">Streptomyces polygonati</name>
    <dbReference type="NCBI Taxonomy" id="1617087"/>
    <lineage>
        <taxon>Bacteria</taxon>
        <taxon>Bacillati</taxon>
        <taxon>Actinomycetota</taxon>
        <taxon>Actinomycetes</taxon>
        <taxon>Kitasatosporales</taxon>
        <taxon>Streptomycetaceae</taxon>
        <taxon>Streptomyces</taxon>
    </lineage>
</organism>
<feature type="compositionally biased region" description="Polar residues" evidence="1">
    <location>
        <begin position="1"/>
        <end position="19"/>
    </location>
</feature>
<feature type="region of interest" description="Disordered" evidence="1">
    <location>
        <begin position="1"/>
        <end position="33"/>
    </location>
</feature>
<feature type="compositionally biased region" description="Polar residues" evidence="1">
    <location>
        <begin position="169"/>
        <end position="178"/>
    </location>
</feature>
<dbReference type="RefSeq" id="WP_386429229.1">
    <property type="nucleotide sequence ID" value="NZ_JBHSBB010000010.1"/>
</dbReference>
<dbReference type="EMBL" id="JBHSBB010000010">
    <property type="protein sequence ID" value="MFC4032342.1"/>
    <property type="molecule type" value="Genomic_DNA"/>
</dbReference>
<dbReference type="InterPro" id="IPR028994">
    <property type="entry name" value="Integrin_alpha_N"/>
</dbReference>
<gene>
    <name evidence="2" type="ORF">ACFO3J_12720</name>
</gene>
<reference evidence="3" key="1">
    <citation type="journal article" date="2019" name="Int. J. Syst. Evol. Microbiol.">
        <title>The Global Catalogue of Microorganisms (GCM) 10K type strain sequencing project: providing services to taxonomists for standard genome sequencing and annotation.</title>
        <authorList>
            <consortium name="The Broad Institute Genomics Platform"/>
            <consortium name="The Broad Institute Genome Sequencing Center for Infectious Disease"/>
            <person name="Wu L."/>
            <person name="Ma J."/>
        </authorList>
    </citation>
    <scope>NUCLEOTIDE SEQUENCE [LARGE SCALE GENOMIC DNA]</scope>
    <source>
        <strain evidence="3">CGMCC 4.7237</strain>
    </source>
</reference>
<comment type="caution">
    <text evidence="2">The sequence shown here is derived from an EMBL/GenBank/DDBJ whole genome shotgun (WGS) entry which is preliminary data.</text>
</comment>
<dbReference type="Proteomes" id="UP001595765">
    <property type="component" value="Unassembled WGS sequence"/>
</dbReference>
<protein>
    <submittedName>
        <fullName evidence="2">Uncharacterized protein</fullName>
    </submittedName>
</protein>
<evidence type="ECO:0000313" key="3">
    <source>
        <dbReference type="Proteomes" id="UP001595765"/>
    </source>
</evidence>
<dbReference type="SUPFAM" id="SSF69318">
    <property type="entry name" value="Integrin alpha N-terminal domain"/>
    <property type="match status" value="1"/>
</dbReference>
<accession>A0ABV8HN65</accession>